<evidence type="ECO:0000313" key="2">
    <source>
        <dbReference type="Proteomes" id="UP001629235"/>
    </source>
</evidence>
<organism evidence="1 2">
    <name type="scientific">Paraburkholderia rhynchosiae</name>
    <dbReference type="NCBI Taxonomy" id="487049"/>
    <lineage>
        <taxon>Bacteria</taxon>
        <taxon>Pseudomonadati</taxon>
        <taxon>Pseudomonadota</taxon>
        <taxon>Betaproteobacteria</taxon>
        <taxon>Burkholderiales</taxon>
        <taxon>Burkholderiaceae</taxon>
        <taxon>Paraburkholderia</taxon>
    </lineage>
</organism>
<protein>
    <submittedName>
        <fullName evidence="1">Uncharacterized protein</fullName>
    </submittedName>
</protein>
<dbReference type="EMBL" id="JAQQDW010000003">
    <property type="protein sequence ID" value="MFM0102438.1"/>
    <property type="molecule type" value="Genomic_DNA"/>
</dbReference>
<evidence type="ECO:0000313" key="1">
    <source>
        <dbReference type="EMBL" id="MFM0102438.1"/>
    </source>
</evidence>
<comment type="caution">
    <text evidence="1">The sequence shown here is derived from an EMBL/GenBank/DDBJ whole genome shotgun (WGS) entry which is preliminary data.</text>
</comment>
<sequence>MDLNQFRKISVPLCTASKSFNKVFGIGANKTGTTSLQAIFNILGLNVAPQQEGELHGVQAMKGNLRPLVDYVSKYDAFQDIPFSIKSTYAQLDALFPGSKFVLTYRNADAWFNSLHQFHRKIFGVPDEREIRREDYRSLNYLYPGYVDHMMDLNWTLEVYEEVSLKRNYELFYNPDHYKSIYRERNAEIVRHFSERPSDLLVIDLTQEKDTSRIVKFLGLPDDLITNIPHLNET</sequence>
<dbReference type="Proteomes" id="UP001629235">
    <property type="component" value="Unassembled WGS sequence"/>
</dbReference>
<keyword evidence="2" id="KW-1185">Reference proteome</keyword>
<name>A0ACC7N4F9_9BURK</name>
<gene>
    <name evidence="1" type="ORF">PQR01_02750</name>
</gene>
<reference evidence="1 2" key="1">
    <citation type="journal article" date="2024" name="Chem. Sci.">
        <title>Discovery of megapolipeptins by genome mining of a Burkholderiales bacteria collection.</title>
        <authorList>
            <person name="Paulo B.S."/>
            <person name="Recchia M.J.J."/>
            <person name="Lee S."/>
            <person name="Fergusson C.H."/>
            <person name="Romanowski S.B."/>
            <person name="Hernandez A."/>
            <person name="Krull N."/>
            <person name="Liu D.Y."/>
            <person name="Cavanagh H."/>
            <person name="Bos A."/>
            <person name="Gray C.A."/>
            <person name="Murphy B.T."/>
            <person name="Linington R.G."/>
            <person name="Eustaquio A.S."/>
        </authorList>
    </citation>
    <scope>NUCLEOTIDE SEQUENCE [LARGE SCALE GENOMIC DNA]</scope>
    <source>
        <strain evidence="1 2">RL18-126-BIB-B</strain>
    </source>
</reference>
<proteinExistence type="predicted"/>
<accession>A0ACC7N4F9</accession>